<comment type="caution">
    <text evidence="2">The sequence shown here is derived from an EMBL/GenBank/DDBJ whole genome shotgun (WGS) entry which is preliminary data.</text>
</comment>
<keyword evidence="1" id="KW-0732">Signal</keyword>
<sequence>MCQYSQTLALLSFLLVPSVYNKYNKQTPKEQFPYNSLYLALDRAWAEGWLYDSLDSVFITLSLGTQLVSILQAEVSSNIRTRHDFMRKIVSSSRSLPSTPVDWHTDSNSMRSSRLLSSPHLSYSIILFYW</sequence>
<proteinExistence type="predicted"/>
<evidence type="ECO:0000313" key="2">
    <source>
        <dbReference type="EMBL" id="THH08065.1"/>
    </source>
</evidence>
<protein>
    <submittedName>
        <fullName evidence="2">Uncharacterized protein</fullName>
    </submittedName>
</protein>
<reference evidence="2 3" key="1">
    <citation type="submission" date="2019-02" db="EMBL/GenBank/DDBJ databases">
        <title>Genome sequencing of the rare red list fungi Phellinidium pouzarii.</title>
        <authorList>
            <person name="Buettner E."/>
            <person name="Kellner H."/>
        </authorList>
    </citation>
    <scope>NUCLEOTIDE SEQUENCE [LARGE SCALE GENOMIC DNA]</scope>
    <source>
        <strain evidence="2 3">DSM 108285</strain>
    </source>
</reference>
<organism evidence="2 3">
    <name type="scientific">Phellinidium pouzarii</name>
    <dbReference type="NCBI Taxonomy" id="167371"/>
    <lineage>
        <taxon>Eukaryota</taxon>
        <taxon>Fungi</taxon>
        <taxon>Dikarya</taxon>
        <taxon>Basidiomycota</taxon>
        <taxon>Agaricomycotina</taxon>
        <taxon>Agaricomycetes</taxon>
        <taxon>Hymenochaetales</taxon>
        <taxon>Hymenochaetaceae</taxon>
        <taxon>Phellinidium</taxon>
    </lineage>
</organism>
<accession>A0A4S4L9D6</accession>
<keyword evidence="3" id="KW-1185">Reference proteome</keyword>
<name>A0A4S4L9D6_9AGAM</name>
<dbReference type="EMBL" id="SGPK01000115">
    <property type="protein sequence ID" value="THH08065.1"/>
    <property type="molecule type" value="Genomic_DNA"/>
</dbReference>
<feature type="signal peptide" evidence="1">
    <location>
        <begin position="1"/>
        <end position="21"/>
    </location>
</feature>
<dbReference type="Proteomes" id="UP000308199">
    <property type="component" value="Unassembled WGS sequence"/>
</dbReference>
<evidence type="ECO:0000313" key="3">
    <source>
        <dbReference type="Proteomes" id="UP000308199"/>
    </source>
</evidence>
<gene>
    <name evidence="2" type="ORF">EW145_g2968</name>
</gene>
<evidence type="ECO:0000256" key="1">
    <source>
        <dbReference type="SAM" id="SignalP"/>
    </source>
</evidence>
<dbReference type="AlphaFoldDB" id="A0A4S4L9D6"/>
<feature type="chain" id="PRO_5020660920" evidence="1">
    <location>
        <begin position="22"/>
        <end position="130"/>
    </location>
</feature>